<organism evidence="2 3">
    <name type="scientific">Ceratopteris richardii</name>
    <name type="common">Triangle waterfern</name>
    <dbReference type="NCBI Taxonomy" id="49495"/>
    <lineage>
        <taxon>Eukaryota</taxon>
        <taxon>Viridiplantae</taxon>
        <taxon>Streptophyta</taxon>
        <taxon>Embryophyta</taxon>
        <taxon>Tracheophyta</taxon>
        <taxon>Polypodiopsida</taxon>
        <taxon>Polypodiidae</taxon>
        <taxon>Polypodiales</taxon>
        <taxon>Pteridineae</taxon>
        <taxon>Pteridaceae</taxon>
        <taxon>Parkerioideae</taxon>
        <taxon>Ceratopteris</taxon>
    </lineage>
</organism>
<feature type="compositionally biased region" description="Polar residues" evidence="1">
    <location>
        <begin position="26"/>
        <end position="36"/>
    </location>
</feature>
<comment type="caution">
    <text evidence="2">The sequence shown here is derived from an EMBL/GenBank/DDBJ whole genome shotgun (WGS) entry which is preliminary data.</text>
</comment>
<gene>
    <name evidence="2" type="ORF">KP509_09G088400</name>
</gene>
<evidence type="ECO:0000313" key="2">
    <source>
        <dbReference type="EMBL" id="KAH7430204.1"/>
    </source>
</evidence>
<feature type="compositionally biased region" description="Gly residues" evidence="1">
    <location>
        <begin position="37"/>
        <end position="46"/>
    </location>
</feature>
<reference evidence="2" key="1">
    <citation type="submission" date="2021-08" db="EMBL/GenBank/DDBJ databases">
        <title>WGS assembly of Ceratopteris richardii.</title>
        <authorList>
            <person name="Marchant D.B."/>
            <person name="Chen G."/>
            <person name="Jenkins J."/>
            <person name="Shu S."/>
            <person name="Leebens-Mack J."/>
            <person name="Grimwood J."/>
            <person name="Schmutz J."/>
            <person name="Soltis P."/>
            <person name="Soltis D."/>
            <person name="Chen Z.-H."/>
        </authorList>
    </citation>
    <scope>NUCLEOTIDE SEQUENCE</scope>
    <source>
        <strain evidence="2">Whitten #5841</strain>
        <tissue evidence="2">Leaf</tissue>
    </source>
</reference>
<evidence type="ECO:0000313" key="3">
    <source>
        <dbReference type="Proteomes" id="UP000825935"/>
    </source>
</evidence>
<protein>
    <submittedName>
        <fullName evidence="2">Uncharacterized protein</fullName>
    </submittedName>
</protein>
<feature type="compositionally biased region" description="Polar residues" evidence="1">
    <location>
        <begin position="155"/>
        <end position="166"/>
    </location>
</feature>
<evidence type="ECO:0000256" key="1">
    <source>
        <dbReference type="SAM" id="MobiDB-lite"/>
    </source>
</evidence>
<proteinExistence type="predicted"/>
<keyword evidence="3" id="KW-1185">Reference proteome</keyword>
<name>A0A8T2UA40_CERRI</name>
<accession>A0A8T2UA40</accession>
<dbReference type="OMA" id="CDHISAV"/>
<feature type="region of interest" description="Disordered" evidence="1">
    <location>
        <begin position="146"/>
        <end position="167"/>
    </location>
</feature>
<dbReference type="Proteomes" id="UP000825935">
    <property type="component" value="Chromosome 9"/>
</dbReference>
<dbReference type="OrthoDB" id="1904489at2759"/>
<dbReference type="EMBL" id="CM035414">
    <property type="protein sequence ID" value="KAH7430204.1"/>
    <property type="molecule type" value="Genomic_DNA"/>
</dbReference>
<feature type="region of interest" description="Disordered" evidence="1">
    <location>
        <begin position="20"/>
        <end position="46"/>
    </location>
</feature>
<sequence>MGVRDCKSVRTAVFPTRQSCSEETRASNMETENDVSGNGGDGGGPGRYGCFGPRNEILFYVGQRRKAYSVSADTLFQGSGYFRSIITKRNGAPLPPLVMDCDESIFEGLLFLMRYGDWEALPPLSSDQAFRLKKEAETYGVHYLEQPKTPPTEKFSGTSPLGTPRSTEVLGAAPRLHSRSSSTRHHDGARICGCTSRQLCELPDFPLDLADPTKLLLATCIDDQMTLIYACEYCGSNPGLRSTTTQWALSFHYRHAFCTRCGRPPTNLSPKLLAEMFMGAASRYNSQITTGVQELQHLQEGATSPHSGSHWWVGSDSTCNLRLLNSSGDSPDACCSSSCSSARISGGHHVDTVWAANFFYSYAFCTRCGEPAHKPALLSLLLALRYGGATMKGASKRFTKSFRLPTSPP</sequence>
<dbReference type="AlphaFoldDB" id="A0A8T2UA40"/>